<dbReference type="Proteomes" id="UP001163603">
    <property type="component" value="Chromosome 12"/>
</dbReference>
<proteinExistence type="predicted"/>
<evidence type="ECO:0000313" key="2">
    <source>
        <dbReference type="Proteomes" id="UP001163603"/>
    </source>
</evidence>
<organism evidence="1 2">
    <name type="scientific">Pistacia integerrima</name>
    <dbReference type="NCBI Taxonomy" id="434235"/>
    <lineage>
        <taxon>Eukaryota</taxon>
        <taxon>Viridiplantae</taxon>
        <taxon>Streptophyta</taxon>
        <taxon>Embryophyta</taxon>
        <taxon>Tracheophyta</taxon>
        <taxon>Spermatophyta</taxon>
        <taxon>Magnoliopsida</taxon>
        <taxon>eudicotyledons</taxon>
        <taxon>Gunneridae</taxon>
        <taxon>Pentapetalae</taxon>
        <taxon>rosids</taxon>
        <taxon>malvids</taxon>
        <taxon>Sapindales</taxon>
        <taxon>Anacardiaceae</taxon>
        <taxon>Pistacia</taxon>
    </lineage>
</organism>
<keyword evidence="2" id="KW-1185">Reference proteome</keyword>
<protein>
    <submittedName>
        <fullName evidence="1">Uncharacterized protein</fullName>
    </submittedName>
</protein>
<name>A0ACC0XEM8_9ROSI</name>
<accession>A0ACC0XEM8</accession>
<evidence type="ECO:0000313" key="1">
    <source>
        <dbReference type="EMBL" id="KAJ0016834.1"/>
    </source>
</evidence>
<gene>
    <name evidence="1" type="ORF">Pint_10994</name>
</gene>
<comment type="caution">
    <text evidence="1">The sequence shown here is derived from an EMBL/GenBank/DDBJ whole genome shotgun (WGS) entry which is preliminary data.</text>
</comment>
<dbReference type="EMBL" id="CM047747">
    <property type="protein sequence ID" value="KAJ0016834.1"/>
    <property type="molecule type" value="Genomic_DNA"/>
</dbReference>
<reference evidence="2" key="1">
    <citation type="journal article" date="2023" name="G3 (Bethesda)">
        <title>Genome assembly and association tests identify interacting loci associated with vigor, precocity, and sex in interspecific pistachio rootstocks.</title>
        <authorList>
            <person name="Palmer W."/>
            <person name="Jacygrad E."/>
            <person name="Sagayaradj S."/>
            <person name="Cavanaugh K."/>
            <person name="Han R."/>
            <person name="Bertier L."/>
            <person name="Beede B."/>
            <person name="Kafkas S."/>
            <person name="Golino D."/>
            <person name="Preece J."/>
            <person name="Michelmore R."/>
        </authorList>
    </citation>
    <scope>NUCLEOTIDE SEQUENCE [LARGE SCALE GENOMIC DNA]</scope>
</reference>
<sequence>MQILLNNKIMLTLRILNGCSLLTPILLVAIIFNSLLIEDKFRSAQMETLLQFDKYNKFIFKYVHANYLRLCVLQTALHFASSFLQPYSIACKLQFAVCKHGLL</sequence>